<feature type="compositionally biased region" description="Acidic residues" evidence="1">
    <location>
        <begin position="162"/>
        <end position="171"/>
    </location>
</feature>
<evidence type="ECO:0000256" key="1">
    <source>
        <dbReference type="SAM" id="MobiDB-lite"/>
    </source>
</evidence>
<reference evidence="2" key="1">
    <citation type="submission" date="2023-08" db="EMBL/GenBank/DDBJ databases">
        <title>Genomic characterization of piscicolin 126 produced by Carnobacterium maltaromaticum CM22 strain isolated from salmon (Salmo salar).</title>
        <authorList>
            <person name="Gonzalez-Gragera E."/>
            <person name="Garcia-Lopez J.D."/>
            <person name="Teso-Perez C."/>
            <person name="Gimenez-Hernandez I."/>
            <person name="Peralta-Sanchez J.M."/>
            <person name="Valdivia E."/>
            <person name="Montalban-Lopez M."/>
            <person name="Martin-Platero A.M."/>
            <person name="Banos A."/>
            <person name="Martinez-Bueno M."/>
        </authorList>
    </citation>
    <scope>NUCLEOTIDE SEQUENCE</scope>
    <source>
        <strain evidence="2">CM22</strain>
    </source>
</reference>
<evidence type="ECO:0000313" key="3">
    <source>
        <dbReference type="Proteomes" id="UP001290462"/>
    </source>
</evidence>
<comment type="caution">
    <text evidence="2">The sequence shown here is derived from an EMBL/GenBank/DDBJ whole genome shotgun (WGS) entry which is preliminary data.</text>
</comment>
<organism evidence="2 3">
    <name type="scientific">Carnobacterium maltaromaticum</name>
    <name type="common">Carnobacterium piscicola</name>
    <dbReference type="NCBI Taxonomy" id="2751"/>
    <lineage>
        <taxon>Bacteria</taxon>
        <taxon>Bacillati</taxon>
        <taxon>Bacillota</taxon>
        <taxon>Bacilli</taxon>
        <taxon>Lactobacillales</taxon>
        <taxon>Carnobacteriaceae</taxon>
        <taxon>Carnobacterium</taxon>
    </lineage>
</organism>
<dbReference type="RefSeq" id="WP_322809309.1">
    <property type="nucleotide sequence ID" value="NZ_JAVBVO010000003.1"/>
</dbReference>
<accession>A0AAW9JS57</accession>
<feature type="region of interest" description="Disordered" evidence="1">
    <location>
        <begin position="158"/>
        <end position="191"/>
    </location>
</feature>
<dbReference type="EMBL" id="JAVBVO010000003">
    <property type="protein sequence ID" value="MDZ5759620.1"/>
    <property type="molecule type" value="Genomic_DNA"/>
</dbReference>
<name>A0AAW9JS57_CARML</name>
<sequence>MRIRRNKKQISMWISALFVLGLILSGIHYATKFKESGIKAEELNLTITSSQQEFYENDVFQFDITINDSLSNREFYLEVPQEFKLNTADILQANQGVIEKIEPVGLKQKITLANDGNAPTKINISGNLTVAGDFKVKVTDETGLEKQFPLAVKAHPSIETLIDPEEKEESEPNTAAPETPIEQPKAEELAPPVAEIPLENEKLMESISPRNAIQPRLNLLPAGTLLVNEPGVIKIPKLNPPQTISGEYGLVLSRFKESKVNYFVHGVNKGTPKALQRFTRAQSGEDTYIYYTKTGIYKGRVIDVKEVIVNTASGGSSFGTATPTAGGTSNMLSARVEGGSQYNPATIRVEFYDSETGERVKVKGVWNLTDIDFNETAIMYSDSIQEVYVREDSDVLGQLRNNQLTVESPRNSNVSETDETRWVSIAYGETDELTFDYYSSNSWNGYDVKSLVPIAFPDPSKIGTVEDQVTKKVNYKTYVSVPYRQIKNFEPQLIIEDPIIDELSVQSFNIIDTLTGQNVNNLFTLSQQGNNIRAEAKDASLKRADFYNKMYMLEVVATVKDGADLSKYSYENGYRLLPNTSQIIVTNSDASDKIVKSNEAFAKLKDERLEVKEEVFHLDGSVADIATPGEQLTYRGTALSAYPSETETINYTTLSFATTVDEQLEALTNITLKDETGQVVGTGSYDAGTRKITASITKPVNRKQAVYLEYNGTVKKGVPTGTLVKGKTTVEGKYSNGFEIPLSYSNEVTTLIEDYGVLEESVTHQDGSVADDAQVNDILHYKIIYRTPYKQADTKYTTISINSDITELTNYTKDSTNLVAHTESGKPLAVPTIVGTTLSLNDSSGTIAANETIIVEFDVTVDAGKVSDGTIIKNSATAAMTFSDNFKTVGLQSNLVETRIKGVLEFISAPKELNFGNDLKISTKDQVYPIQNKDEGLIVQDSRGEGNQWSMKATLLKELTSESGHQLIDSLHYYNQGKELAFTVGDSIPIRDQKTADNQPVEISNDWQDVQAGPVLKVKAGQPYNEKYMGAIQWTLQSVPGNG</sequence>
<proteinExistence type="predicted"/>
<gene>
    <name evidence="2" type="ORF">RAK27_13230</name>
</gene>
<evidence type="ECO:0000313" key="2">
    <source>
        <dbReference type="EMBL" id="MDZ5759620.1"/>
    </source>
</evidence>
<dbReference type="AlphaFoldDB" id="A0AAW9JS57"/>
<protein>
    <submittedName>
        <fullName evidence="2">WxL domain-containing protein</fullName>
    </submittedName>
</protein>
<dbReference type="Proteomes" id="UP001290462">
    <property type="component" value="Unassembled WGS sequence"/>
</dbReference>